<dbReference type="EMBL" id="GBRH01271801">
    <property type="protein sequence ID" value="JAD26094.1"/>
    <property type="molecule type" value="Transcribed_RNA"/>
</dbReference>
<sequence>MKIYYSVCLYCGQLLLVKWKIYWEVNKLLGVDCCLNDSRAREVIMLKFIS</sequence>
<name>A0A0A8YI30_ARUDO</name>
<dbReference type="AlphaFoldDB" id="A0A0A8YI30"/>
<organism evidence="1">
    <name type="scientific">Arundo donax</name>
    <name type="common">Giant reed</name>
    <name type="synonym">Donax arundinaceus</name>
    <dbReference type="NCBI Taxonomy" id="35708"/>
    <lineage>
        <taxon>Eukaryota</taxon>
        <taxon>Viridiplantae</taxon>
        <taxon>Streptophyta</taxon>
        <taxon>Embryophyta</taxon>
        <taxon>Tracheophyta</taxon>
        <taxon>Spermatophyta</taxon>
        <taxon>Magnoliopsida</taxon>
        <taxon>Liliopsida</taxon>
        <taxon>Poales</taxon>
        <taxon>Poaceae</taxon>
        <taxon>PACMAD clade</taxon>
        <taxon>Arundinoideae</taxon>
        <taxon>Arundineae</taxon>
        <taxon>Arundo</taxon>
    </lineage>
</organism>
<accession>A0A0A8YI30</accession>
<protein>
    <submittedName>
        <fullName evidence="1">Uncharacterized protein</fullName>
    </submittedName>
</protein>
<proteinExistence type="predicted"/>
<reference evidence="1" key="1">
    <citation type="submission" date="2014-09" db="EMBL/GenBank/DDBJ databases">
        <authorList>
            <person name="Magalhaes I.L.F."/>
            <person name="Oliveira U."/>
            <person name="Santos F.R."/>
            <person name="Vidigal T.H.D.A."/>
            <person name="Brescovit A.D."/>
            <person name="Santos A.J."/>
        </authorList>
    </citation>
    <scope>NUCLEOTIDE SEQUENCE</scope>
    <source>
        <tissue evidence="1">Shoot tissue taken approximately 20 cm above the soil surface</tissue>
    </source>
</reference>
<evidence type="ECO:0000313" key="1">
    <source>
        <dbReference type="EMBL" id="JAD26094.1"/>
    </source>
</evidence>
<reference evidence="1" key="2">
    <citation type="journal article" date="2015" name="Data Brief">
        <title>Shoot transcriptome of the giant reed, Arundo donax.</title>
        <authorList>
            <person name="Barrero R.A."/>
            <person name="Guerrero F.D."/>
            <person name="Moolhuijzen P."/>
            <person name="Goolsby J.A."/>
            <person name="Tidwell J."/>
            <person name="Bellgard S.E."/>
            <person name="Bellgard M.I."/>
        </authorList>
    </citation>
    <scope>NUCLEOTIDE SEQUENCE</scope>
    <source>
        <tissue evidence="1">Shoot tissue taken approximately 20 cm above the soil surface</tissue>
    </source>
</reference>